<dbReference type="Pfam" id="PF18047">
    <property type="entry name" value="PatG_D"/>
    <property type="match status" value="1"/>
</dbReference>
<evidence type="ECO:0000313" key="3">
    <source>
        <dbReference type="EMBL" id="SEN27184.1"/>
    </source>
</evidence>
<organism evidence="3">
    <name type="scientific">Nitrosospira multiformis</name>
    <dbReference type="NCBI Taxonomy" id="1231"/>
    <lineage>
        <taxon>Bacteria</taxon>
        <taxon>Pseudomonadati</taxon>
        <taxon>Pseudomonadota</taxon>
        <taxon>Betaproteobacteria</taxon>
        <taxon>Nitrosomonadales</taxon>
        <taxon>Nitrosomonadaceae</taxon>
        <taxon>Nitrosospira</taxon>
    </lineage>
</organism>
<feature type="region of interest" description="Disordered" evidence="1">
    <location>
        <begin position="1"/>
        <end position="21"/>
    </location>
</feature>
<dbReference type="AlphaFoldDB" id="A0A1H8F723"/>
<reference evidence="3" key="1">
    <citation type="submission" date="2016-10" db="EMBL/GenBank/DDBJ databases">
        <authorList>
            <person name="de Groot N.N."/>
        </authorList>
    </citation>
    <scope>NUCLEOTIDE SEQUENCE [LARGE SCALE GENOMIC DNA]</scope>
    <source>
        <strain evidence="3">Nl18</strain>
    </source>
</reference>
<accession>A0A1H8F723</accession>
<sequence length="317" mass="35139">MSEQTMMAEPVESTTGHPIQVRPDSASNAMISPQMGGGCGCNGTRMSQSPGGTEGMSANGGMNAFVYAIGRVEARFPNLSVEKEFAQATGRAETAGKTDQQAFHEVLSQRQNRYLVRQLCWVLTVQGLETYLLVPRDPADVDMLIDAIRPAPAPQDIDVVIGMRGPIAPPEMCNGLMVPVVVFDQIYSFGRDELIRAIPKPEKMAKERFGSAAEELFDRIMHMTDNAGATDEHRALNYLAMRYPAIYAKAAEEFAEDHSLTGVEVRPSALSSGRNIVEVIFSYTNRNTDFTEKYFVRVDMTEEFPFLVTKISPYYER</sequence>
<feature type="domain" description="PatG" evidence="2">
    <location>
        <begin position="65"/>
        <end position="263"/>
    </location>
</feature>
<protein>
    <recommendedName>
        <fullName evidence="2">PatG domain-containing protein</fullName>
    </recommendedName>
</protein>
<dbReference type="EMBL" id="FOCT01000003">
    <property type="protein sequence ID" value="SEN27184.1"/>
    <property type="molecule type" value="Genomic_DNA"/>
</dbReference>
<dbReference type="InterPro" id="IPR040483">
    <property type="entry name" value="PatG_dom"/>
</dbReference>
<dbReference type="RefSeq" id="WP_074744975.1">
    <property type="nucleotide sequence ID" value="NZ_FOCT01000003.1"/>
</dbReference>
<proteinExistence type="predicted"/>
<gene>
    <name evidence="3" type="ORF">SAMN05216404_103241</name>
</gene>
<name>A0A1H8F723_9PROT</name>
<evidence type="ECO:0000256" key="1">
    <source>
        <dbReference type="SAM" id="MobiDB-lite"/>
    </source>
</evidence>
<evidence type="ECO:0000259" key="2">
    <source>
        <dbReference type="Pfam" id="PF18047"/>
    </source>
</evidence>
<dbReference type="Proteomes" id="UP000183898">
    <property type="component" value="Unassembled WGS sequence"/>
</dbReference>